<reference evidence="1 2" key="1">
    <citation type="submission" date="2015-11" db="EMBL/GenBank/DDBJ databases">
        <title>Expanding the genomic diversity of Burkholderia species for the development of highly accurate diagnostics.</title>
        <authorList>
            <person name="Sahl J."/>
            <person name="Keim P."/>
            <person name="Wagner D."/>
        </authorList>
    </citation>
    <scope>NUCLEOTIDE SEQUENCE [LARGE SCALE GENOMIC DNA]</scope>
    <source>
        <strain evidence="1 2">MSMB1137WGS</strain>
    </source>
</reference>
<dbReference type="Proteomes" id="UP000056732">
    <property type="component" value="Unassembled WGS sequence"/>
</dbReference>
<sequence>MFATASRLILEQHDRLLAIRVTAVHPHIRRVPCLSPLFLEDLDRRLVAVDQPLAPQNLLEGIVDPRIVQLGRADDPFASVPRLTAMFERASTSSIRYSGVPSTYLPAVIAAIIEGLARLPGKGCAGIGATTIGVRTP</sequence>
<name>A0AAW3NIA1_9BURK</name>
<evidence type="ECO:0008006" key="3">
    <source>
        <dbReference type="Google" id="ProtNLM"/>
    </source>
</evidence>
<dbReference type="EMBL" id="LPDO01000035">
    <property type="protein sequence ID" value="KVT58781.1"/>
    <property type="molecule type" value="Genomic_DNA"/>
</dbReference>
<evidence type="ECO:0000313" key="1">
    <source>
        <dbReference type="EMBL" id="KVT58781.1"/>
    </source>
</evidence>
<evidence type="ECO:0000313" key="2">
    <source>
        <dbReference type="Proteomes" id="UP000056732"/>
    </source>
</evidence>
<gene>
    <name evidence="1" type="ORF">WK53_26425</name>
</gene>
<accession>A0AAW3NIA1</accession>
<proteinExistence type="predicted"/>
<comment type="caution">
    <text evidence="1">The sequence shown here is derived from an EMBL/GenBank/DDBJ whole genome shotgun (WGS) entry which is preliminary data.</text>
</comment>
<organism evidence="1 2">
    <name type="scientific">Burkholderia ubonensis</name>
    <dbReference type="NCBI Taxonomy" id="101571"/>
    <lineage>
        <taxon>Bacteria</taxon>
        <taxon>Pseudomonadati</taxon>
        <taxon>Pseudomonadota</taxon>
        <taxon>Betaproteobacteria</taxon>
        <taxon>Burkholderiales</taxon>
        <taxon>Burkholderiaceae</taxon>
        <taxon>Burkholderia</taxon>
        <taxon>Burkholderia cepacia complex</taxon>
    </lineage>
</organism>
<protein>
    <recommendedName>
        <fullName evidence="3">LysR substrate-binding domain-containing protein</fullName>
    </recommendedName>
</protein>
<dbReference type="AlphaFoldDB" id="A0AAW3NIA1"/>